<reference evidence="1" key="1">
    <citation type="journal article" date="2020" name="Fungal Divers.">
        <title>Resolving the Mortierellaceae phylogeny through synthesis of multi-gene phylogenetics and phylogenomics.</title>
        <authorList>
            <person name="Vandepol N."/>
            <person name="Liber J."/>
            <person name="Desiro A."/>
            <person name="Na H."/>
            <person name="Kennedy M."/>
            <person name="Barry K."/>
            <person name="Grigoriev I.V."/>
            <person name="Miller A.N."/>
            <person name="O'Donnell K."/>
            <person name="Stajich J.E."/>
            <person name="Bonito G."/>
        </authorList>
    </citation>
    <scope>NUCLEOTIDE SEQUENCE</scope>
    <source>
        <strain evidence="1">MES-2147</strain>
    </source>
</reference>
<dbReference type="AlphaFoldDB" id="A0A9P6LTG9"/>
<comment type="caution">
    <text evidence="1">The sequence shown here is derived from an EMBL/GenBank/DDBJ whole genome shotgun (WGS) entry which is preliminary data.</text>
</comment>
<proteinExistence type="predicted"/>
<accession>A0A9P6LTG9</accession>
<protein>
    <submittedName>
        <fullName evidence="1">Uncharacterized protein</fullName>
    </submittedName>
</protein>
<name>A0A9P6LTG9_9FUNG</name>
<dbReference type="Proteomes" id="UP000749646">
    <property type="component" value="Unassembled WGS sequence"/>
</dbReference>
<keyword evidence="2" id="KW-1185">Reference proteome</keyword>
<evidence type="ECO:0000313" key="1">
    <source>
        <dbReference type="EMBL" id="KAF9939434.1"/>
    </source>
</evidence>
<dbReference type="EMBL" id="JAAAHW010009529">
    <property type="protein sequence ID" value="KAF9939434.1"/>
    <property type="molecule type" value="Genomic_DNA"/>
</dbReference>
<sequence length="153" mass="17371">MSNNHRMLYDVALSGIINVRMYDVNFYFDDKVLNTIKAQCFRDDFCRPEKVPGLSQILKELNESMRQFISAEEVDYNGLSLEAICLRAKDIKKKKPVDPIRTALLDTIDYLSSDFFSGEIPSRATKFQSSSLGLELNIDMAKGAGARKLDMQC</sequence>
<organism evidence="1 2">
    <name type="scientific">Modicella reniformis</name>
    <dbReference type="NCBI Taxonomy" id="1440133"/>
    <lineage>
        <taxon>Eukaryota</taxon>
        <taxon>Fungi</taxon>
        <taxon>Fungi incertae sedis</taxon>
        <taxon>Mucoromycota</taxon>
        <taxon>Mortierellomycotina</taxon>
        <taxon>Mortierellomycetes</taxon>
        <taxon>Mortierellales</taxon>
        <taxon>Mortierellaceae</taxon>
        <taxon>Modicella</taxon>
    </lineage>
</organism>
<gene>
    <name evidence="1" type="ORF">BGZ65_010488</name>
</gene>
<evidence type="ECO:0000313" key="2">
    <source>
        <dbReference type="Proteomes" id="UP000749646"/>
    </source>
</evidence>